<dbReference type="NCBIfam" id="NF005687">
    <property type="entry name" value="PRK07487.1"/>
    <property type="match status" value="1"/>
</dbReference>
<dbReference type="InterPro" id="IPR020556">
    <property type="entry name" value="Amidase_CS"/>
</dbReference>
<keyword evidence="4" id="KW-1185">Reference proteome</keyword>
<organism evidence="3 4">
    <name type="scientific">Seohaeicola zhoushanensis</name>
    <dbReference type="NCBI Taxonomy" id="1569283"/>
    <lineage>
        <taxon>Bacteria</taxon>
        <taxon>Pseudomonadati</taxon>
        <taxon>Pseudomonadota</taxon>
        <taxon>Alphaproteobacteria</taxon>
        <taxon>Rhodobacterales</taxon>
        <taxon>Roseobacteraceae</taxon>
        <taxon>Seohaeicola</taxon>
    </lineage>
</organism>
<dbReference type="PANTHER" id="PTHR11895:SF7">
    <property type="entry name" value="GLUTAMYL-TRNA(GLN) AMIDOTRANSFERASE SUBUNIT A, MITOCHONDRIAL"/>
    <property type="match status" value="1"/>
</dbReference>
<gene>
    <name evidence="3" type="ORF">GCM10017056_30130</name>
</gene>
<dbReference type="AlphaFoldDB" id="A0A8J3GZE0"/>
<evidence type="ECO:0000313" key="3">
    <source>
        <dbReference type="EMBL" id="GHF56491.1"/>
    </source>
</evidence>
<dbReference type="EMBL" id="BNCJ01000008">
    <property type="protein sequence ID" value="GHF56491.1"/>
    <property type="molecule type" value="Genomic_DNA"/>
</dbReference>
<dbReference type="PANTHER" id="PTHR11895">
    <property type="entry name" value="TRANSAMIDASE"/>
    <property type="match status" value="1"/>
</dbReference>
<reference evidence="3" key="1">
    <citation type="journal article" date="2014" name="Int. J. Syst. Evol. Microbiol.">
        <title>Complete genome sequence of Corynebacterium casei LMG S-19264T (=DSM 44701T), isolated from a smear-ripened cheese.</title>
        <authorList>
            <consortium name="US DOE Joint Genome Institute (JGI-PGF)"/>
            <person name="Walter F."/>
            <person name="Albersmeier A."/>
            <person name="Kalinowski J."/>
            <person name="Ruckert C."/>
        </authorList>
    </citation>
    <scope>NUCLEOTIDE SEQUENCE</scope>
    <source>
        <strain evidence="3">KCTC 42650</strain>
    </source>
</reference>
<proteinExistence type="inferred from homology"/>
<protein>
    <submittedName>
        <fullName evidence="3">Amidase</fullName>
    </submittedName>
</protein>
<dbReference type="InterPro" id="IPR023631">
    <property type="entry name" value="Amidase_dom"/>
</dbReference>
<feature type="domain" description="Amidase" evidence="2">
    <location>
        <begin position="25"/>
        <end position="444"/>
    </location>
</feature>
<evidence type="ECO:0000256" key="1">
    <source>
        <dbReference type="ARBA" id="ARBA00009199"/>
    </source>
</evidence>
<dbReference type="Gene3D" id="3.90.1300.10">
    <property type="entry name" value="Amidase signature (AS) domain"/>
    <property type="match status" value="1"/>
</dbReference>
<reference evidence="3" key="2">
    <citation type="submission" date="2020-09" db="EMBL/GenBank/DDBJ databases">
        <authorList>
            <person name="Sun Q."/>
            <person name="Kim S."/>
        </authorList>
    </citation>
    <scope>NUCLEOTIDE SEQUENCE</scope>
    <source>
        <strain evidence="3">KCTC 42650</strain>
    </source>
</reference>
<comment type="similarity">
    <text evidence="1">Belongs to the amidase family.</text>
</comment>
<dbReference type="SUPFAM" id="SSF75304">
    <property type="entry name" value="Amidase signature (AS) enzymes"/>
    <property type="match status" value="1"/>
</dbReference>
<dbReference type="Pfam" id="PF01425">
    <property type="entry name" value="Amidase"/>
    <property type="match status" value="1"/>
</dbReference>
<sequence>MGEIWKMQAGEIASAVRSRILSAEEVTRAHLDRIAAANPQLNAVVQEFPEEAMKSARALDARIAKGEDVGPLAGVPVTIKVNVDQAGHATTNGLVLQKDHVASADTPVVANLRKAGAVIVGRTNTPAFSMRWFTNNSLHGMTLNPRNTALTPGGSSGGAGSAVAAGFCAIGHGTDIAGSVRYPAYACGLHGLRPTLGRIPAWNSSLPDRYIGAQLMAVSGPLGRSISDIALSFEAMAAGDYRDPWWVPVPLRLGEFPKRAALCVRPDGLSVAPEVEAALRQAAAALTEAGWQVEEVDCPPLRPAAAINAQLWMAESRAVAQAIARENDPDANFVFARMTADSPEMDMPALMTALQQRVGMMREWSAFLARYPVLICPVSGELPFAQQQDVSSEAAFDAIMEAQLTQRALPVLGVPALAVATGMTSGAPVGVQLVAERFREDVLLAAGAAIEAACGVPQVEEL</sequence>
<dbReference type="RefSeq" id="WP_189680912.1">
    <property type="nucleotide sequence ID" value="NZ_BNCJ01000008.1"/>
</dbReference>
<accession>A0A8J3GZE0</accession>
<name>A0A8J3GZE0_9RHOB</name>
<evidence type="ECO:0000313" key="4">
    <source>
        <dbReference type="Proteomes" id="UP000626220"/>
    </source>
</evidence>
<dbReference type="InterPro" id="IPR036928">
    <property type="entry name" value="AS_sf"/>
</dbReference>
<dbReference type="InterPro" id="IPR000120">
    <property type="entry name" value="Amidase"/>
</dbReference>
<dbReference type="PROSITE" id="PS00571">
    <property type="entry name" value="AMIDASES"/>
    <property type="match status" value="1"/>
</dbReference>
<evidence type="ECO:0000259" key="2">
    <source>
        <dbReference type="Pfam" id="PF01425"/>
    </source>
</evidence>
<dbReference type="GO" id="GO:0003824">
    <property type="term" value="F:catalytic activity"/>
    <property type="evidence" value="ECO:0007669"/>
    <property type="project" value="InterPro"/>
</dbReference>
<comment type="caution">
    <text evidence="3">The sequence shown here is derived from an EMBL/GenBank/DDBJ whole genome shotgun (WGS) entry which is preliminary data.</text>
</comment>
<dbReference type="Proteomes" id="UP000626220">
    <property type="component" value="Unassembled WGS sequence"/>
</dbReference>